<evidence type="ECO:0000256" key="1">
    <source>
        <dbReference type="ARBA" id="ARBA00004123"/>
    </source>
</evidence>
<keyword evidence="9" id="KW-0804">Transcription</keyword>
<dbReference type="AlphaFoldDB" id="A0A226DI30"/>
<dbReference type="FunFam" id="3.30.160.60:FF:000100">
    <property type="entry name" value="Zinc finger 45-like"/>
    <property type="match status" value="2"/>
</dbReference>
<name>A0A226DI30_FOLCA</name>
<dbReference type="GO" id="GO:0000981">
    <property type="term" value="F:DNA-binding transcription factor activity, RNA polymerase II-specific"/>
    <property type="evidence" value="ECO:0007669"/>
    <property type="project" value="TreeGrafter"/>
</dbReference>
<evidence type="ECO:0000256" key="10">
    <source>
        <dbReference type="ARBA" id="ARBA00023242"/>
    </source>
</evidence>
<evidence type="ECO:0000256" key="9">
    <source>
        <dbReference type="ARBA" id="ARBA00023163"/>
    </source>
</evidence>
<evidence type="ECO:0000313" key="16">
    <source>
        <dbReference type="Proteomes" id="UP000198287"/>
    </source>
</evidence>
<evidence type="ECO:0000256" key="3">
    <source>
        <dbReference type="ARBA" id="ARBA00022723"/>
    </source>
</evidence>
<dbReference type="InterPro" id="IPR013087">
    <property type="entry name" value="Znf_C2H2_type"/>
</dbReference>
<sequence length="742" mass="86257">MDTVTEERPYACPHCPKRYRQPGTWRIHIKLHKEPATYQCPICEKTFSGGSTLKSHIMTHRGQKPHSCPECGRTFTQKANMQKHLGTHFNLRPWPCPQCERAFARKSHFQRHFQSVHDKIRKYPCSFCNMKFTSLDNSKKHEKSQHGPHHKKKKLIYRCYFCNITYASSEHFDRHSRLHTKEKPYRCPVSNCTSVFSGKPSRQFHLLRVHYKTEELKNLISLNKCYFCHHPHAEMSRLVAHMKKHTTEKPYNCGETGCRWSFGNHSHCLRHLRTVHSMTREMSIKKMALHTKILDAKRHEISSISCDEGKANKEDVVDTEFGQNIDINMNKDDPRIPTGSERILQRRYNCAFCGLISPTKREHIDHMNAQHDCSIPFKKRPAPSRRYRKKEPCYFCHKPLTLPSLNFHMTQHTKEVQEKCEGCGAKFRNMQNLRYHWQKSCTQISTKEPKKYPCKFCPKIFCVWKSLVSHLRRIHLGEVDNFVECFQCGQQFKTVQERDAHMQLVHMEDSKNWPCHVSSCGEKFFTKRLLNFHLGEAHPGVKRLGTQPNARINKCLICLMYFKQNGKGHKCGICSERFPTEGDILHHMEATHFSILGKRISIRASLKDLNVDPDNERKYASRKRKKRKGGYRPTPPSGTLSNHFAFFGARGRSSPKVQKRSQNVAYTRTTSGAPNWTRLEILTRGANRRVTLHTIALLAIQHGGDLDIISLKTAYVRPDRSAADLSRWQPDGHAFVTNIVTP</sequence>
<feature type="domain" description="C2H2-type" evidence="14">
    <location>
        <begin position="513"/>
        <end position="543"/>
    </location>
</feature>
<protein>
    <submittedName>
        <fullName evidence="15">Zinc finger protein 26</fullName>
    </submittedName>
</protein>
<evidence type="ECO:0000256" key="13">
    <source>
        <dbReference type="SAM" id="MobiDB-lite"/>
    </source>
</evidence>
<keyword evidence="10" id="KW-0539">Nucleus</keyword>
<evidence type="ECO:0000256" key="6">
    <source>
        <dbReference type="ARBA" id="ARBA00022833"/>
    </source>
</evidence>
<dbReference type="SUPFAM" id="SSF57667">
    <property type="entry name" value="beta-beta-alpha zinc fingers"/>
    <property type="match status" value="7"/>
</dbReference>
<feature type="domain" description="C2H2-type" evidence="14">
    <location>
        <begin position="452"/>
        <end position="480"/>
    </location>
</feature>
<dbReference type="GO" id="GO:0005634">
    <property type="term" value="C:nucleus"/>
    <property type="evidence" value="ECO:0007669"/>
    <property type="project" value="UniProtKB-SubCell"/>
</dbReference>
<dbReference type="PROSITE" id="PS00028">
    <property type="entry name" value="ZINC_FINGER_C2H2_1"/>
    <property type="match status" value="11"/>
</dbReference>
<dbReference type="Proteomes" id="UP000198287">
    <property type="component" value="Unassembled WGS sequence"/>
</dbReference>
<keyword evidence="7" id="KW-0805">Transcription regulation</keyword>
<feature type="region of interest" description="Disordered" evidence="13">
    <location>
        <begin position="615"/>
        <end position="642"/>
    </location>
</feature>
<keyword evidence="3" id="KW-0479">Metal-binding</keyword>
<keyword evidence="6" id="KW-0862">Zinc</keyword>
<dbReference type="SMART" id="SM00355">
    <property type="entry name" value="ZnF_C2H2"/>
    <property type="match status" value="16"/>
</dbReference>
<comment type="similarity">
    <text evidence="11">Belongs to the snail C2H2-type zinc-finger protein family.</text>
</comment>
<dbReference type="InterPro" id="IPR036236">
    <property type="entry name" value="Znf_C2H2_sf"/>
</dbReference>
<dbReference type="Pfam" id="PF00096">
    <property type="entry name" value="zf-C2H2"/>
    <property type="match status" value="5"/>
</dbReference>
<feature type="compositionally biased region" description="Basic residues" evidence="13">
    <location>
        <begin position="620"/>
        <end position="630"/>
    </location>
</feature>
<evidence type="ECO:0000313" key="15">
    <source>
        <dbReference type="EMBL" id="OXA44357.1"/>
    </source>
</evidence>
<dbReference type="PANTHER" id="PTHR24388:SF96">
    <property type="entry name" value="GENE, 32687-RELATED"/>
    <property type="match status" value="1"/>
</dbReference>
<dbReference type="PROSITE" id="PS50157">
    <property type="entry name" value="ZINC_FINGER_C2H2_2"/>
    <property type="match status" value="11"/>
</dbReference>
<proteinExistence type="inferred from homology"/>
<evidence type="ECO:0000256" key="8">
    <source>
        <dbReference type="ARBA" id="ARBA00023125"/>
    </source>
</evidence>
<evidence type="ECO:0000259" key="14">
    <source>
        <dbReference type="PROSITE" id="PS50157"/>
    </source>
</evidence>
<dbReference type="PANTHER" id="PTHR24388">
    <property type="entry name" value="ZINC FINGER PROTEIN"/>
    <property type="match status" value="1"/>
</dbReference>
<dbReference type="InterPro" id="IPR050527">
    <property type="entry name" value="Snail/Krueppel_Znf"/>
</dbReference>
<organism evidence="15 16">
    <name type="scientific">Folsomia candida</name>
    <name type="common">Springtail</name>
    <dbReference type="NCBI Taxonomy" id="158441"/>
    <lineage>
        <taxon>Eukaryota</taxon>
        <taxon>Metazoa</taxon>
        <taxon>Ecdysozoa</taxon>
        <taxon>Arthropoda</taxon>
        <taxon>Hexapoda</taxon>
        <taxon>Collembola</taxon>
        <taxon>Entomobryomorpha</taxon>
        <taxon>Isotomoidea</taxon>
        <taxon>Isotomidae</taxon>
        <taxon>Proisotominae</taxon>
        <taxon>Folsomia</taxon>
    </lineage>
</organism>
<feature type="domain" description="C2H2-type" evidence="14">
    <location>
        <begin position="251"/>
        <end position="281"/>
    </location>
</feature>
<feature type="domain" description="C2H2-type" evidence="14">
    <location>
        <begin position="157"/>
        <end position="184"/>
    </location>
</feature>
<feature type="domain" description="C2H2-type" evidence="14">
    <location>
        <begin position="38"/>
        <end position="65"/>
    </location>
</feature>
<comment type="similarity">
    <text evidence="2">Belongs to the krueppel C2H2-type zinc-finger protein family.</text>
</comment>
<dbReference type="Gene3D" id="3.30.160.60">
    <property type="entry name" value="Classic Zinc Finger"/>
    <property type="match status" value="9"/>
</dbReference>
<feature type="domain" description="C2H2-type" evidence="14">
    <location>
        <begin position="66"/>
        <end position="93"/>
    </location>
</feature>
<dbReference type="GO" id="GO:0000978">
    <property type="term" value="F:RNA polymerase II cis-regulatory region sequence-specific DNA binding"/>
    <property type="evidence" value="ECO:0007669"/>
    <property type="project" value="TreeGrafter"/>
</dbReference>
<keyword evidence="5 12" id="KW-0863">Zinc-finger</keyword>
<evidence type="ECO:0000256" key="7">
    <source>
        <dbReference type="ARBA" id="ARBA00023015"/>
    </source>
</evidence>
<comment type="caution">
    <text evidence="15">The sequence shown here is derived from an EMBL/GenBank/DDBJ whole genome shotgun (WGS) entry which is preliminary data.</text>
</comment>
<accession>A0A226DI30</accession>
<evidence type="ECO:0000256" key="2">
    <source>
        <dbReference type="ARBA" id="ARBA00006991"/>
    </source>
</evidence>
<comment type="subcellular location">
    <subcellularLocation>
        <location evidence="1">Nucleus</location>
    </subcellularLocation>
</comment>
<dbReference type="EMBL" id="LNIX01000019">
    <property type="protein sequence ID" value="OXA44357.1"/>
    <property type="molecule type" value="Genomic_DNA"/>
</dbReference>
<dbReference type="OrthoDB" id="10018191at2759"/>
<feature type="domain" description="C2H2-type" evidence="14">
    <location>
        <begin position="94"/>
        <end position="122"/>
    </location>
</feature>
<feature type="domain" description="C2H2-type" evidence="14">
    <location>
        <begin position="483"/>
        <end position="511"/>
    </location>
</feature>
<feature type="domain" description="C2H2-type" evidence="14">
    <location>
        <begin position="223"/>
        <end position="250"/>
    </location>
</feature>
<evidence type="ECO:0000256" key="4">
    <source>
        <dbReference type="ARBA" id="ARBA00022737"/>
    </source>
</evidence>
<dbReference type="GO" id="GO:0008270">
    <property type="term" value="F:zinc ion binding"/>
    <property type="evidence" value="ECO:0007669"/>
    <property type="project" value="UniProtKB-KW"/>
</dbReference>
<reference evidence="15 16" key="1">
    <citation type="submission" date="2015-12" db="EMBL/GenBank/DDBJ databases">
        <title>The genome of Folsomia candida.</title>
        <authorList>
            <person name="Faddeeva A."/>
            <person name="Derks M.F."/>
            <person name="Anvar Y."/>
            <person name="Smit S."/>
            <person name="Van Straalen N."/>
            <person name="Roelofs D."/>
        </authorList>
    </citation>
    <scope>NUCLEOTIDE SEQUENCE [LARGE SCALE GENOMIC DNA]</scope>
    <source>
        <strain evidence="15 16">VU population</strain>
        <tissue evidence="15">Whole body</tissue>
    </source>
</reference>
<feature type="domain" description="C2H2-type" evidence="14">
    <location>
        <begin position="123"/>
        <end position="154"/>
    </location>
</feature>
<keyword evidence="8" id="KW-0238">DNA-binding</keyword>
<evidence type="ECO:0000256" key="5">
    <source>
        <dbReference type="ARBA" id="ARBA00022771"/>
    </source>
</evidence>
<keyword evidence="16" id="KW-1185">Reference proteome</keyword>
<evidence type="ECO:0000256" key="11">
    <source>
        <dbReference type="ARBA" id="ARBA00037948"/>
    </source>
</evidence>
<gene>
    <name evidence="15" type="ORF">Fcan01_20968</name>
</gene>
<evidence type="ECO:0000256" key="12">
    <source>
        <dbReference type="PROSITE-ProRule" id="PRU00042"/>
    </source>
</evidence>
<feature type="domain" description="C2H2-type" evidence="14">
    <location>
        <begin position="10"/>
        <end position="37"/>
    </location>
</feature>
<keyword evidence="4" id="KW-0677">Repeat</keyword>